<reference evidence="7" key="1">
    <citation type="submission" date="2021-12" db="EMBL/GenBank/DDBJ databases">
        <title>Prjna785345.</title>
        <authorList>
            <person name="Rujirawat T."/>
            <person name="Krajaejun T."/>
        </authorList>
    </citation>
    <scope>NUCLEOTIDE SEQUENCE</scope>
    <source>
        <strain evidence="7">Pi057C3</strain>
    </source>
</reference>
<dbReference type="Gene3D" id="6.10.140.1320">
    <property type="match status" value="1"/>
</dbReference>
<dbReference type="Proteomes" id="UP001209570">
    <property type="component" value="Unassembled WGS sequence"/>
</dbReference>
<dbReference type="Pfam" id="PF04588">
    <property type="entry name" value="HIG_1_N"/>
    <property type="match status" value="1"/>
</dbReference>
<dbReference type="InterPro" id="IPR007667">
    <property type="entry name" value="Hypoxia_induced_domain"/>
</dbReference>
<dbReference type="EMBL" id="JAKCXM010000294">
    <property type="protein sequence ID" value="KAJ0396449.1"/>
    <property type="molecule type" value="Genomic_DNA"/>
</dbReference>
<evidence type="ECO:0000259" key="6">
    <source>
        <dbReference type="PROSITE" id="PS51503"/>
    </source>
</evidence>
<keyword evidence="8" id="KW-1185">Reference proteome</keyword>
<dbReference type="PROSITE" id="PS51503">
    <property type="entry name" value="HIG1"/>
    <property type="match status" value="1"/>
</dbReference>
<feature type="domain" description="HIG1" evidence="6">
    <location>
        <begin position="99"/>
        <end position="191"/>
    </location>
</feature>
<dbReference type="GO" id="GO:0005739">
    <property type="term" value="C:mitochondrion"/>
    <property type="evidence" value="ECO:0007669"/>
    <property type="project" value="UniProtKB-SubCell"/>
</dbReference>
<evidence type="ECO:0000256" key="5">
    <source>
        <dbReference type="SAM" id="Phobius"/>
    </source>
</evidence>
<dbReference type="PANTHER" id="PTHR28018">
    <property type="entry name" value="RESPIRATORY SUPERCOMPLEX FACTOR 2, MITOCHONDRIAL"/>
    <property type="match status" value="1"/>
</dbReference>
<keyword evidence="3 5" id="KW-1133">Transmembrane helix</keyword>
<gene>
    <name evidence="7" type="ORF">P43SY_003451</name>
</gene>
<name>A0AAD5Q497_PYTIN</name>
<accession>A0AAD5Q497</accession>
<evidence type="ECO:0000313" key="8">
    <source>
        <dbReference type="Proteomes" id="UP001209570"/>
    </source>
</evidence>
<keyword evidence="2 5" id="KW-0812">Transmembrane</keyword>
<protein>
    <recommendedName>
        <fullName evidence="6">HIG1 domain-containing protein</fullName>
    </recommendedName>
</protein>
<proteinExistence type="predicted"/>
<comment type="subcellular location">
    <subcellularLocation>
        <location evidence="1">Mitochondrion</location>
    </subcellularLocation>
</comment>
<evidence type="ECO:0000256" key="3">
    <source>
        <dbReference type="ARBA" id="ARBA00022989"/>
    </source>
</evidence>
<dbReference type="GO" id="GO:0033617">
    <property type="term" value="P:mitochondrial respiratory chain complex IV assembly"/>
    <property type="evidence" value="ECO:0007669"/>
    <property type="project" value="TreeGrafter"/>
</dbReference>
<sequence length="204" mass="22441">MSNGSRVQALAAQDPNAVRDVITMHAYTSGLKAGAMTSSVAAAAVLAANKYSPTFRARLGVSGKWGLVVMSFLGAFAVVSDKRLVAGARNPELYLASIDPDVVEHRLERKKRLHWYQRAANYVYDYPYRSLAMVGVPLVGGIYAFQRANTAIQASQQIMHTRIYGQGAVVVLLLASMGFHDYMQKHGRFEEPVEEEEHAAEKTH</sequence>
<dbReference type="InterPro" id="IPR040153">
    <property type="entry name" value="Rcf2"/>
</dbReference>
<organism evidence="7 8">
    <name type="scientific">Pythium insidiosum</name>
    <name type="common">Pythiosis disease agent</name>
    <dbReference type="NCBI Taxonomy" id="114742"/>
    <lineage>
        <taxon>Eukaryota</taxon>
        <taxon>Sar</taxon>
        <taxon>Stramenopiles</taxon>
        <taxon>Oomycota</taxon>
        <taxon>Peronosporomycetes</taxon>
        <taxon>Pythiales</taxon>
        <taxon>Pythiaceae</taxon>
        <taxon>Pythium</taxon>
    </lineage>
</organism>
<dbReference type="AlphaFoldDB" id="A0AAD5Q497"/>
<keyword evidence="4 5" id="KW-0472">Membrane</keyword>
<evidence type="ECO:0000256" key="4">
    <source>
        <dbReference type="ARBA" id="ARBA00023136"/>
    </source>
</evidence>
<evidence type="ECO:0000256" key="1">
    <source>
        <dbReference type="ARBA" id="ARBA00004173"/>
    </source>
</evidence>
<evidence type="ECO:0000313" key="7">
    <source>
        <dbReference type="EMBL" id="KAJ0396449.1"/>
    </source>
</evidence>
<evidence type="ECO:0000256" key="2">
    <source>
        <dbReference type="ARBA" id="ARBA00022692"/>
    </source>
</evidence>
<comment type="caution">
    <text evidence="7">The sequence shown here is derived from an EMBL/GenBank/DDBJ whole genome shotgun (WGS) entry which is preliminary data.</text>
</comment>
<dbReference type="PANTHER" id="PTHR28018:SF3">
    <property type="entry name" value="RESPIRATORY SUPERCOMPLEX FACTOR 2, MITOCHONDRIAL"/>
    <property type="match status" value="1"/>
</dbReference>
<feature type="transmembrane region" description="Helical" evidence="5">
    <location>
        <begin position="163"/>
        <end position="179"/>
    </location>
</feature>